<name>A0A8H3EAH0_9AGAM</name>
<sequence>MSDIEKRSVPEVSVEQGPRGILRIYKNPLTQVVLLGVVCFLSPGMFDALNGLGAGGWVDPKTSANGNAALYATFAVGAFFSGFGLSICNKLGPRLTLLIGTTGYSLYMGSYLATYMHHDAGWFIIFAGAILGLCAALLWTAQGSLMLAYPTESNKGMYISVFWSILHVGASVGASVILGQNFHNTTNAVGKETYIGFLILTLIAILIPMFMADPKTMYRADGSKVTAARHPSWKAEIMGLWIALRTDPSILMLFPMFFASNWFYTWQFNDYNGVLFNIRTRALNSFVYWTVQIPGCVAIGLLLDSRHLRRRVRAFLGWGVLLAVVFIVHIWGYLYQKDYKRPVPEEARIDIHDHGYSGKAWLFAFCGLLDATWQTYTYWMMGAMSNDPAKLAIFTGFYKSIQSVGAAVIWRADALEIPYMNIFISTWVLLVVGLIFALPMLHFRIKDHTELADEAIARMDEDGHVHDLATTPRVITFRVAAIPASPLTPVDVWVYSNGIPYTTVTSDVYVHALSVPAPLSFIISTSPSSSIP</sequence>
<dbReference type="GO" id="GO:0016020">
    <property type="term" value="C:membrane"/>
    <property type="evidence" value="ECO:0007669"/>
    <property type="project" value="UniProtKB-SubCell"/>
</dbReference>
<evidence type="ECO:0008006" key="8">
    <source>
        <dbReference type="Google" id="ProtNLM"/>
    </source>
</evidence>
<feature type="transmembrane region" description="Helical" evidence="5">
    <location>
        <begin position="391"/>
        <end position="410"/>
    </location>
</feature>
<evidence type="ECO:0000256" key="4">
    <source>
        <dbReference type="ARBA" id="ARBA00023136"/>
    </source>
</evidence>
<feature type="transmembrane region" description="Helical" evidence="5">
    <location>
        <begin position="120"/>
        <end position="140"/>
    </location>
</feature>
<dbReference type="InterPro" id="IPR036259">
    <property type="entry name" value="MFS_trans_sf"/>
</dbReference>
<organism evidence="6 7">
    <name type="scientific">Rhizoctonia solani</name>
    <dbReference type="NCBI Taxonomy" id="456999"/>
    <lineage>
        <taxon>Eukaryota</taxon>
        <taxon>Fungi</taxon>
        <taxon>Dikarya</taxon>
        <taxon>Basidiomycota</taxon>
        <taxon>Agaricomycotina</taxon>
        <taxon>Agaricomycetes</taxon>
        <taxon>Cantharellales</taxon>
        <taxon>Ceratobasidiaceae</taxon>
        <taxon>Rhizoctonia</taxon>
    </lineage>
</organism>
<dbReference type="InterPro" id="IPR051617">
    <property type="entry name" value="UNC-93-like_regulator"/>
</dbReference>
<evidence type="ECO:0000256" key="3">
    <source>
        <dbReference type="ARBA" id="ARBA00022989"/>
    </source>
</evidence>
<dbReference type="Gene3D" id="1.20.1250.20">
    <property type="entry name" value="MFS general substrate transporter like domains"/>
    <property type="match status" value="1"/>
</dbReference>
<proteinExistence type="predicted"/>
<dbReference type="AlphaFoldDB" id="A0A8H3EAH0"/>
<feature type="transmembrane region" description="Helical" evidence="5">
    <location>
        <begin position="315"/>
        <end position="334"/>
    </location>
</feature>
<feature type="transmembrane region" description="Helical" evidence="5">
    <location>
        <begin position="422"/>
        <end position="441"/>
    </location>
</feature>
<accession>A0A8H3EAH0</accession>
<protein>
    <recommendedName>
        <fullName evidence="8">UNC93-like protein C922,05c [Schizosaccharomyces pombe 972h-]</fullName>
    </recommendedName>
</protein>
<dbReference type="PANTHER" id="PTHR23294:SF59">
    <property type="entry name" value="UNC93-LIKE PROTEIN C922.05C"/>
    <property type="match status" value="1"/>
</dbReference>
<feature type="transmembrane region" description="Helical" evidence="5">
    <location>
        <begin position="69"/>
        <end position="88"/>
    </location>
</feature>
<comment type="subcellular location">
    <subcellularLocation>
        <location evidence="1">Membrane</location>
        <topology evidence="1">Multi-pass membrane protein</topology>
    </subcellularLocation>
</comment>
<evidence type="ECO:0000256" key="5">
    <source>
        <dbReference type="SAM" id="Phobius"/>
    </source>
</evidence>
<feature type="transmembrane region" description="Helical" evidence="5">
    <location>
        <begin position="29"/>
        <end position="49"/>
    </location>
</feature>
<feature type="transmembrane region" description="Helical" evidence="5">
    <location>
        <begin position="161"/>
        <end position="182"/>
    </location>
</feature>
<dbReference type="Pfam" id="PF05978">
    <property type="entry name" value="UNC-93"/>
    <property type="match status" value="1"/>
</dbReference>
<keyword evidence="4 5" id="KW-0472">Membrane</keyword>
<dbReference type="PANTHER" id="PTHR23294">
    <property type="entry name" value="ET TRANSLATION PRODUCT-RELATED"/>
    <property type="match status" value="1"/>
</dbReference>
<gene>
    <name evidence="6" type="ORF">RDB_LOCUS164579</name>
</gene>
<evidence type="ECO:0000313" key="7">
    <source>
        <dbReference type="Proteomes" id="UP000663827"/>
    </source>
</evidence>
<dbReference type="Proteomes" id="UP000663827">
    <property type="component" value="Unassembled WGS sequence"/>
</dbReference>
<dbReference type="SUPFAM" id="SSF103473">
    <property type="entry name" value="MFS general substrate transporter"/>
    <property type="match status" value="1"/>
</dbReference>
<evidence type="ECO:0000256" key="2">
    <source>
        <dbReference type="ARBA" id="ARBA00022692"/>
    </source>
</evidence>
<comment type="caution">
    <text evidence="6">The sequence shown here is derived from an EMBL/GenBank/DDBJ whole genome shotgun (WGS) entry which is preliminary data.</text>
</comment>
<reference evidence="6" key="1">
    <citation type="submission" date="2021-01" db="EMBL/GenBank/DDBJ databases">
        <authorList>
            <person name="Kaushik A."/>
        </authorList>
    </citation>
    <scope>NUCLEOTIDE SEQUENCE</scope>
    <source>
        <strain evidence="6">AG5</strain>
    </source>
</reference>
<evidence type="ECO:0000313" key="6">
    <source>
        <dbReference type="EMBL" id="CAE7219327.1"/>
    </source>
</evidence>
<feature type="transmembrane region" description="Helical" evidence="5">
    <location>
        <begin position="286"/>
        <end position="303"/>
    </location>
</feature>
<feature type="transmembrane region" description="Helical" evidence="5">
    <location>
        <begin position="194"/>
        <end position="212"/>
    </location>
</feature>
<dbReference type="InterPro" id="IPR010291">
    <property type="entry name" value="Ion_channel_UNC-93"/>
</dbReference>
<keyword evidence="2 5" id="KW-0812">Transmembrane</keyword>
<dbReference type="EMBL" id="CAJNJQ010005517">
    <property type="protein sequence ID" value="CAE7219327.1"/>
    <property type="molecule type" value="Genomic_DNA"/>
</dbReference>
<evidence type="ECO:0000256" key="1">
    <source>
        <dbReference type="ARBA" id="ARBA00004141"/>
    </source>
</evidence>
<feature type="transmembrane region" description="Helical" evidence="5">
    <location>
        <begin position="248"/>
        <end position="266"/>
    </location>
</feature>
<feature type="transmembrane region" description="Helical" evidence="5">
    <location>
        <begin position="95"/>
        <end position="114"/>
    </location>
</feature>
<keyword evidence="3 5" id="KW-1133">Transmembrane helix</keyword>